<accession>A0ABD2KIC8</accession>
<organism evidence="2 3">
    <name type="scientific">Heterodera trifolii</name>
    <dbReference type="NCBI Taxonomy" id="157864"/>
    <lineage>
        <taxon>Eukaryota</taxon>
        <taxon>Metazoa</taxon>
        <taxon>Ecdysozoa</taxon>
        <taxon>Nematoda</taxon>
        <taxon>Chromadorea</taxon>
        <taxon>Rhabditida</taxon>
        <taxon>Tylenchina</taxon>
        <taxon>Tylenchomorpha</taxon>
        <taxon>Tylenchoidea</taxon>
        <taxon>Heteroderidae</taxon>
        <taxon>Heteroderinae</taxon>
        <taxon>Heterodera</taxon>
    </lineage>
</organism>
<gene>
    <name evidence="2" type="ORF">niasHT_027763</name>
</gene>
<comment type="caution">
    <text evidence="2">The sequence shown here is derived from an EMBL/GenBank/DDBJ whole genome shotgun (WGS) entry which is preliminary data.</text>
</comment>
<evidence type="ECO:0000313" key="3">
    <source>
        <dbReference type="Proteomes" id="UP001620626"/>
    </source>
</evidence>
<dbReference type="AlphaFoldDB" id="A0ABD2KIC8"/>
<protein>
    <submittedName>
        <fullName evidence="2">Uncharacterized protein</fullName>
    </submittedName>
</protein>
<dbReference type="Proteomes" id="UP001620626">
    <property type="component" value="Unassembled WGS sequence"/>
</dbReference>
<name>A0ABD2KIC8_9BILA</name>
<feature type="region of interest" description="Disordered" evidence="1">
    <location>
        <begin position="1"/>
        <end position="44"/>
    </location>
</feature>
<proteinExistence type="predicted"/>
<keyword evidence="3" id="KW-1185">Reference proteome</keyword>
<evidence type="ECO:0000313" key="2">
    <source>
        <dbReference type="EMBL" id="KAL3102675.1"/>
    </source>
</evidence>
<feature type="compositionally biased region" description="Basic and acidic residues" evidence="1">
    <location>
        <begin position="13"/>
        <end position="33"/>
    </location>
</feature>
<feature type="compositionally biased region" description="Polar residues" evidence="1">
    <location>
        <begin position="148"/>
        <end position="157"/>
    </location>
</feature>
<dbReference type="EMBL" id="JBICBT010000750">
    <property type="protein sequence ID" value="KAL3102675.1"/>
    <property type="molecule type" value="Genomic_DNA"/>
</dbReference>
<evidence type="ECO:0000256" key="1">
    <source>
        <dbReference type="SAM" id="MobiDB-lite"/>
    </source>
</evidence>
<sequence>MERREEDGTEGEEGGRMTKMDTKSEDGRMRMNGEDGTDGSSPSHPPPCCHAHHHCYDRGWVENSWWRCCDDGMVQCLPTDLWDGGGAARQSPEQQVIPPSETRPMGEVGFIPVLLLLRMLPCSAKSPPPQSHPIDWARPAAGIKPLGQPTTGRSTTDGRGWGRRSSAGLR</sequence>
<feature type="region of interest" description="Disordered" evidence="1">
    <location>
        <begin position="127"/>
        <end position="170"/>
    </location>
</feature>
<reference evidence="2 3" key="1">
    <citation type="submission" date="2024-10" db="EMBL/GenBank/DDBJ databases">
        <authorList>
            <person name="Kim D."/>
        </authorList>
    </citation>
    <scope>NUCLEOTIDE SEQUENCE [LARGE SCALE GENOMIC DNA]</scope>
    <source>
        <strain evidence="2">BH-2024</strain>
    </source>
</reference>